<keyword evidence="4" id="KW-1133">Transmembrane helix</keyword>
<evidence type="ECO:0000256" key="2">
    <source>
        <dbReference type="ARBA" id="ARBA00022676"/>
    </source>
</evidence>
<protein>
    <submittedName>
        <fullName evidence="5">Glycosyltransferase, catalytic subunit of cellulose synthase and poly-beta-1,6-N-acetylglucosamine synthase</fullName>
    </submittedName>
</protein>
<dbReference type="InterPro" id="IPR029044">
    <property type="entry name" value="Nucleotide-diphossugar_trans"/>
</dbReference>
<organism evidence="5 6">
    <name type="scientific">Parafilimonas terrae</name>
    <dbReference type="NCBI Taxonomy" id="1465490"/>
    <lineage>
        <taxon>Bacteria</taxon>
        <taxon>Pseudomonadati</taxon>
        <taxon>Bacteroidota</taxon>
        <taxon>Chitinophagia</taxon>
        <taxon>Chitinophagales</taxon>
        <taxon>Chitinophagaceae</taxon>
        <taxon>Parafilimonas</taxon>
    </lineage>
</organism>
<dbReference type="PANTHER" id="PTHR43630:SF1">
    <property type="entry name" value="POLY-BETA-1,6-N-ACETYL-D-GLUCOSAMINE SYNTHASE"/>
    <property type="match status" value="1"/>
</dbReference>
<dbReference type="Gene3D" id="3.90.550.10">
    <property type="entry name" value="Spore Coat Polysaccharide Biosynthesis Protein SpsA, Chain A"/>
    <property type="match status" value="1"/>
</dbReference>
<feature type="transmembrane region" description="Helical" evidence="4">
    <location>
        <begin position="308"/>
        <end position="332"/>
    </location>
</feature>
<feature type="transmembrane region" description="Helical" evidence="4">
    <location>
        <begin position="375"/>
        <end position="396"/>
    </location>
</feature>
<evidence type="ECO:0000313" key="5">
    <source>
        <dbReference type="EMBL" id="SFP60202.1"/>
    </source>
</evidence>
<keyword evidence="4" id="KW-0812">Transmembrane</keyword>
<keyword evidence="2" id="KW-0328">Glycosyltransferase</keyword>
<dbReference type="PANTHER" id="PTHR43630">
    <property type="entry name" value="POLY-BETA-1,6-N-ACETYL-D-GLUCOSAMINE SYNTHASE"/>
    <property type="match status" value="1"/>
</dbReference>
<comment type="similarity">
    <text evidence="1">Belongs to the glycosyltransferase 2 family.</text>
</comment>
<keyword evidence="4" id="KW-0472">Membrane</keyword>
<gene>
    <name evidence="5" type="ORF">SAMN05444277_101345</name>
</gene>
<dbReference type="CDD" id="cd06423">
    <property type="entry name" value="CESA_like"/>
    <property type="match status" value="1"/>
</dbReference>
<evidence type="ECO:0000256" key="3">
    <source>
        <dbReference type="ARBA" id="ARBA00022679"/>
    </source>
</evidence>
<dbReference type="GO" id="GO:0016757">
    <property type="term" value="F:glycosyltransferase activity"/>
    <property type="evidence" value="ECO:0007669"/>
    <property type="project" value="UniProtKB-KW"/>
</dbReference>
<dbReference type="Pfam" id="PF13641">
    <property type="entry name" value="Glyco_tranf_2_3"/>
    <property type="match status" value="1"/>
</dbReference>
<name>A0A1I5RNS5_9BACT</name>
<accession>A0A1I5RNS5</accession>
<proteinExistence type="inferred from homology"/>
<feature type="transmembrane region" description="Helical" evidence="4">
    <location>
        <begin position="344"/>
        <end position="363"/>
    </location>
</feature>
<reference evidence="5 6" key="1">
    <citation type="submission" date="2016-10" db="EMBL/GenBank/DDBJ databases">
        <authorList>
            <person name="de Groot N.N."/>
        </authorList>
    </citation>
    <scope>NUCLEOTIDE SEQUENCE [LARGE SCALE GENOMIC DNA]</scope>
    <source>
        <strain evidence="5 6">DSM 28286</strain>
    </source>
</reference>
<dbReference type="Proteomes" id="UP000199031">
    <property type="component" value="Unassembled WGS sequence"/>
</dbReference>
<sequence>MPLIFDYIAIFFALLGTIPVWASLYQFFMIGIHGIKNHYKHTAAYMPRVAIIVPAWNEGDVIGNTIEHLLSMDYPKHALRVYVVDDASTDHTPDVVKEKHEQYPDNVFHLRREKGGQGKAHTLNHGINIILEENWAEALLIIDADVLFEKNALRLMTRHLADKNVGSVTAYIKEGSAPGNFISKFIAFEYITAQAASRRAQNVMGSLACLAGGAQLHSRENLLAIGGKIDTSSLAEDTFTTFKTQLNGRKAVFDGNATVWAEEPGSVVAIWKQRLRWARGNVQVTKAFKHIWLNKKNGKKLGSFSFSLLWFAILLMPVFMILSSIGLIWLFFSNFSESWLLFKQLWIVNAFTYLFVTIYSLIIDKQTAKKAWLQGVLFPGIISLTIIVLSCFPAAIDDFIHFVNGMTQADLGLTQKIIVLFMYAWASLCMLFAYWAYIADKNKKPYWLSLTLLLISGFGALLCTITLYSYIMEYKKAELKWDKTQKSGKVVIAG</sequence>
<dbReference type="OrthoDB" id="9766299at2"/>
<dbReference type="EMBL" id="FOXQ01000001">
    <property type="protein sequence ID" value="SFP60202.1"/>
    <property type="molecule type" value="Genomic_DNA"/>
</dbReference>
<evidence type="ECO:0000313" key="6">
    <source>
        <dbReference type="Proteomes" id="UP000199031"/>
    </source>
</evidence>
<feature type="transmembrane region" description="Helical" evidence="4">
    <location>
        <begin position="416"/>
        <end position="438"/>
    </location>
</feature>
<evidence type="ECO:0000256" key="4">
    <source>
        <dbReference type="SAM" id="Phobius"/>
    </source>
</evidence>
<dbReference type="STRING" id="1465490.SAMN05444277_101345"/>
<dbReference type="AlphaFoldDB" id="A0A1I5RNS5"/>
<feature type="transmembrane region" description="Helical" evidence="4">
    <location>
        <begin position="6"/>
        <end position="28"/>
    </location>
</feature>
<feature type="transmembrane region" description="Helical" evidence="4">
    <location>
        <begin position="450"/>
        <end position="471"/>
    </location>
</feature>
<dbReference type="SUPFAM" id="SSF53448">
    <property type="entry name" value="Nucleotide-diphospho-sugar transferases"/>
    <property type="match status" value="1"/>
</dbReference>
<keyword evidence="3 5" id="KW-0808">Transferase</keyword>
<keyword evidence="6" id="KW-1185">Reference proteome</keyword>
<evidence type="ECO:0000256" key="1">
    <source>
        <dbReference type="ARBA" id="ARBA00006739"/>
    </source>
</evidence>